<keyword evidence="2" id="KW-1185">Reference proteome</keyword>
<feature type="region of interest" description="Disordered" evidence="1">
    <location>
        <begin position="274"/>
        <end position="585"/>
    </location>
</feature>
<evidence type="ECO:0000313" key="3">
    <source>
        <dbReference type="RefSeq" id="XP_033462653.1"/>
    </source>
</evidence>
<dbReference type="AlphaFoldDB" id="A0A6J3MFG6"/>
<feature type="compositionally biased region" description="Basic residues" evidence="1">
    <location>
        <begin position="420"/>
        <end position="431"/>
    </location>
</feature>
<reference evidence="3" key="3">
    <citation type="submission" date="2025-08" db="UniProtKB">
        <authorList>
            <consortium name="RefSeq"/>
        </authorList>
    </citation>
    <scope>IDENTIFICATION</scope>
    <source>
        <strain evidence="3">CBS 342.82</strain>
    </source>
</reference>
<dbReference type="Proteomes" id="UP000504637">
    <property type="component" value="Unplaced"/>
</dbReference>
<feature type="region of interest" description="Disordered" evidence="1">
    <location>
        <begin position="1"/>
        <end position="50"/>
    </location>
</feature>
<feature type="compositionally biased region" description="Basic and acidic residues" evidence="1">
    <location>
        <begin position="1"/>
        <end position="11"/>
    </location>
</feature>
<feature type="compositionally biased region" description="Acidic residues" evidence="1">
    <location>
        <begin position="343"/>
        <end position="354"/>
    </location>
</feature>
<feature type="region of interest" description="Disordered" evidence="1">
    <location>
        <begin position="658"/>
        <end position="734"/>
    </location>
</feature>
<feature type="compositionally biased region" description="Polar residues" evidence="1">
    <location>
        <begin position="708"/>
        <end position="719"/>
    </location>
</feature>
<feature type="compositionally biased region" description="Acidic residues" evidence="1">
    <location>
        <begin position="516"/>
        <end position="538"/>
    </location>
</feature>
<feature type="compositionally biased region" description="Polar residues" evidence="1">
    <location>
        <begin position="376"/>
        <end position="387"/>
    </location>
</feature>
<name>A0A6J3MFG6_9PEZI</name>
<feature type="compositionally biased region" description="Basic and acidic residues" evidence="1">
    <location>
        <begin position="694"/>
        <end position="707"/>
    </location>
</feature>
<reference evidence="3" key="2">
    <citation type="submission" date="2020-04" db="EMBL/GenBank/DDBJ databases">
        <authorList>
            <consortium name="NCBI Genome Project"/>
        </authorList>
    </citation>
    <scope>NUCLEOTIDE SEQUENCE</scope>
    <source>
        <strain evidence="3">CBS 342.82</strain>
    </source>
</reference>
<sequence length="1053" mass="116493">MVYALRSRDESPDPITLPSSPIVPHSNRSKKYSPLKSRDQHSLATPSKSFFLAPASKQSNVESPWRVRVTLEASPGPRQRMRKSSPLKIVHDGEIGEEKAPVLRQPRRKRRTQGSALAHVDTTAEVDELAEATSLRRPNREEINRTAHVPVANALEVPHESARKRARARYSHDPGDNTVTENEDFSMISMESLKTAKDSSFVSHTRSAGLATISELPGSLNASVQEVSYLPSSPPKGQDTEPVIYPDLHVETSEQFDAPPTTRQDAEVDAMSWRPSSGALNGFRRPINSHSVIETKEGTSLSADVGWRPSDADRPRDSQTRRDSGQNSMASRREAAIEVSSGESEDEDLGEDIDGQEHVNSEDNVELDLWQEEASRSANALPNTSAPLSAAHEVEPDPIDPERARSGDFINDLFSDQASKPRRSKIPRTWRRSSGINLSYADSPAQALSRPNVDNEAEESEDEEIERKDSADGSRILTPPQTDDEQLVAPDLEVEPSSEIFQPDAEATRFQSDVIAGDDGDTESEESAHDEDEAEPEEVATPRDENDETGLFFQNEVPRASIQAQTPLLNEPPRRRPRPTRRETIDLTGLLNIASSPRKPEVAPKCDESIAEAQTQFSLVQKLAQRKRFGRPVEVQHVEGQTSLETSDHNVAIERVKKFGRKTRPPGSNNQMPEASATEAPQRVSVRQQTSHSAENRDLLHKARSICEENSASNENNVGPSRRPATARSASTQAAEQNFDAYSQLLSASNATAITASFRSYEERLNLESPAKMRVNFNDSTSTIRLPSPSRHLVPPLFQGHAGESDKSSSLVEKSNLGIAQGSKPGILARFTKNFWSSEDKISDVRQASESSIRDLPVDASLRSVTSLLEETSLLEGSFPPHLRTALRTRYGVLSSTFPWRLYHMRTLHRLHNSLFSGRKDTLVPSSGPLPRSLAYLVGSQQLSVTEVEYAFTKQHAYVVQAFLSLFVPAHVVEGMLSGEVESLGDRLTGELRGVAARGDTLRRNGMYDSVWTASDIGEWVDRLKGEIGVQFVVRALGDVVAEEQRVRKRRRN</sequence>
<feature type="compositionally biased region" description="Acidic residues" evidence="1">
    <location>
        <begin position="482"/>
        <end position="496"/>
    </location>
</feature>
<dbReference type="RefSeq" id="XP_033462653.1">
    <property type="nucleotide sequence ID" value="XM_033604338.1"/>
</dbReference>
<feature type="compositionally biased region" description="Basic and acidic residues" evidence="1">
    <location>
        <begin position="310"/>
        <end position="324"/>
    </location>
</feature>
<dbReference type="GeneID" id="54362138"/>
<proteinExistence type="predicted"/>
<feature type="region of interest" description="Disordered" evidence="1">
    <location>
        <begin position="137"/>
        <end position="184"/>
    </location>
</feature>
<accession>A0A6J3MFG6</accession>
<feature type="compositionally biased region" description="Polar residues" evidence="1">
    <location>
        <begin position="288"/>
        <end position="302"/>
    </location>
</feature>
<feature type="compositionally biased region" description="Acidic residues" evidence="1">
    <location>
        <begin position="455"/>
        <end position="464"/>
    </location>
</feature>
<evidence type="ECO:0000313" key="2">
    <source>
        <dbReference type="Proteomes" id="UP000504637"/>
    </source>
</evidence>
<protein>
    <submittedName>
        <fullName evidence="3">Uncharacterized protein</fullName>
    </submittedName>
</protein>
<reference evidence="3" key="1">
    <citation type="submission" date="2020-01" db="EMBL/GenBank/DDBJ databases">
        <authorList>
            <consortium name="DOE Joint Genome Institute"/>
            <person name="Haridas S."/>
            <person name="Albert R."/>
            <person name="Binder M."/>
            <person name="Bloem J."/>
            <person name="Labutti K."/>
            <person name="Salamov A."/>
            <person name="Andreopoulos B."/>
            <person name="Baker S.E."/>
            <person name="Barry K."/>
            <person name="Bills G."/>
            <person name="Bluhm B.H."/>
            <person name="Cannon C."/>
            <person name="Castanera R."/>
            <person name="Culley D.E."/>
            <person name="Daum C."/>
            <person name="Ezra D."/>
            <person name="Gonzalez J.B."/>
            <person name="Henrissat B."/>
            <person name="Kuo A."/>
            <person name="Liang C."/>
            <person name="Lipzen A."/>
            <person name="Lutzoni F."/>
            <person name="Magnuson J."/>
            <person name="Mondo S."/>
            <person name="Nolan M."/>
            <person name="Ohm R."/>
            <person name="Pangilinan J."/>
            <person name="Park H.-J."/>
            <person name="Ramirez L."/>
            <person name="Alfaro M."/>
            <person name="Sun H."/>
            <person name="Tritt A."/>
            <person name="Yoshinaga Y."/>
            <person name="Zwiers L.-H."/>
            <person name="Turgeon B.G."/>
            <person name="Goodwin S.B."/>
            <person name="Spatafora J.W."/>
            <person name="Crous P.W."/>
            <person name="Grigoriev I.V."/>
        </authorList>
    </citation>
    <scope>NUCLEOTIDE SEQUENCE</scope>
    <source>
        <strain evidence="3">CBS 342.82</strain>
    </source>
</reference>
<gene>
    <name evidence="3" type="ORF">K489DRAFT_378149</name>
</gene>
<dbReference type="OrthoDB" id="3946221at2759"/>
<feature type="compositionally biased region" description="Basic and acidic residues" evidence="1">
    <location>
        <begin position="392"/>
        <end position="406"/>
    </location>
</feature>
<evidence type="ECO:0000256" key="1">
    <source>
        <dbReference type="SAM" id="MobiDB-lite"/>
    </source>
</evidence>
<organism evidence="3">
    <name type="scientific">Dissoconium aciculare CBS 342.82</name>
    <dbReference type="NCBI Taxonomy" id="1314786"/>
    <lineage>
        <taxon>Eukaryota</taxon>
        <taxon>Fungi</taxon>
        <taxon>Dikarya</taxon>
        <taxon>Ascomycota</taxon>
        <taxon>Pezizomycotina</taxon>
        <taxon>Dothideomycetes</taxon>
        <taxon>Dothideomycetidae</taxon>
        <taxon>Mycosphaerellales</taxon>
        <taxon>Dissoconiaceae</taxon>
        <taxon>Dissoconium</taxon>
    </lineage>
</organism>
<feature type="region of interest" description="Disordered" evidence="1">
    <location>
        <begin position="72"/>
        <end position="123"/>
    </location>
</feature>
<feature type="compositionally biased region" description="Basic and acidic residues" evidence="1">
    <location>
        <begin position="89"/>
        <end position="101"/>
    </location>
</feature>